<accession>A0A2T3N4L3</accession>
<dbReference type="AlphaFoldDB" id="A0A2T3N4L3"/>
<reference evidence="2 3" key="1">
    <citation type="submission" date="2018-03" db="EMBL/GenBank/DDBJ databases">
        <title>Whole genome sequencing of Histamine producing bacteria.</title>
        <authorList>
            <person name="Butler K."/>
        </authorList>
    </citation>
    <scope>NUCLEOTIDE SEQUENCE [LARGE SCALE GENOMIC DNA]</scope>
    <source>
        <strain evidence="2 3">DSM 16190</strain>
    </source>
</reference>
<dbReference type="NCBIfam" id="TIGR02809">
    <property type="entry name" value="phasin_3"/>
    <property type="match status" value="1"/>
</dbReference>
<dbReference type="InterPro" id="IPR014176">
    <property type="entry name" value="Phasin_subfam-3"/>
</dbReference>
<evidence type="ECO:0000313" key="2">
    <source>
        <dbReference type="EMBL" id="PSW07382.1"/>
    </source>
</evidence>
<keyword evidence="3" id="KW-1185">Reference proteome</keyword>
<evidence type="ECO:0000313" key="3">
    <source>
        <dbReference type="Proteomes" id="UP000240904"/>
    </source>
</evidence>
<dbReference type="Pfam" id="PF09361">
    <property type="entry name" value="Phasin_2"/>
    <property type="match status" value="1"/>
</dbReference>
<dbReference type="EMBL" id="PYMC01000001">
    <property type="protein sequence ID" value="PSW07382.1"/>
    <property type="molecule type" value="Genomic_DNA"/>
</dbReference>
<dbReference type="RefSeq" id="WP_107281534.1">
    <property type="nucleotide sequence ID" value="NZ_PYMC01000001.1"/>
</dbReference>
<gene>
    <name evidence="2" type="ORF">C9I89_01285</name>
</gene>
<name>A0A2T3N4L3_9GAMM</name>
<organism evidence="2 3">
    <name type="scientific">Photobacterium lipolyticum</name>
    <dbReference type="NCBI Taxonomy" id="266810"/>
    <lineage>
        <taxon>Bacteria</taxon>
        <taxon>Pseudomonadati</taxon>
        <taxon>Pseudomonadota</taxon>
        <taxon>Gammaproteobacteria</taxon>
        <taxon>Vibrionales</taxon>
        <taxon>Vibrionaceae</taxon>
        <taxon>Photobacterium</taxon>
    </lineage>
</organism>
<sequence>MYPEMFETYIEQAEKAFAPYVKFNQLITKNIEGIVELQLNAMHKYRDIGLSQLKATGEVKDVQSLVACNNQQLENLTKLSQQMNDDSHQLTAMTQKFIKDVDHLIAENAKASL</sequence>
<feature type="domain" description="Phasin" evidence="1">
    <location>
        <begin position="8"/>
        <end position="108"/>
    </location>
</feature>
<proteinExistence type="predicted"/>
<dbReference type="Proteomes" id="UP000240904">
    <property type="component" value="Unassembled WGS sequence"/>
</dbReference>
<protein>
    <submittedName>
        <fullName evidence="2">Phasin family protein</fullName>
    </submittedName>
</protein>
<comment type="caution">
    <text evidence="2">The sequence shown here is derived from an EMBL/GenBank/DDBJ whole genome shotgun (WGS) entry which is preliminary data.</text>
</comment>
<evidence type="ECO:0000259" key="1">
    <source>
        <dbReference type="Pfam" id="PF09361"/>
    </source>
</evidence>
<dbReference type="OrthoDB" id="8611311at2"/>
<dbReference type="InterPro" id="IPR018968">
    <property type="entry name" value="Phasin"/>
</dbReference>